<dbReference type="SUPFAM" id="SSF53448">
    <property type="entry name" value="Nucleotide-diphospho-sugar transferases"/>
    <property type="match status" value="1"/>
</dbReference>
<keyword evidence="2" id="KW-0328">Glycosyltransferase</keyword>
<keyword evidence="4" id="KW-0812">Transmembrane</keyword>
<protein>
    <recommendedName>
        <fullName evidence="7">Glycosyltransferase family 2 protein</fullName>
    </recommendedName>
</protein>
<dbReference type="GO" id="GO:0016757">
    <property type="term" value="F:glycosyltransferase activity"/>
    <property type="evidence" value="ECO:0007669"/>
    <property type="project" value="UniProtKB-KW"/>
</dbReference>
<dbReference type="Pfam" id="PF13641">
    <property type="entry name" value="Glyco_tranf_2_3"/>
    <property type="match status" value="1"/>
</dbReference>
<evidence type="ECO:0008006" key="7">
    <source>
        <dbReference type="Google" id="ProtNLM"/>
    </source>
</evidence>
<feature type="transmembrane region" description="Helical" evidence="4">
    <location>
        <begin position="12"/>
        <end position="33"/>
    </location>
</feature>
<dbReference type="KEGG" id="fpn:ABE65_018335"/>
<dbReference type="Proteomes" id="UP000076623">
    <property type="component" value="Chromosome"/>
</dbReference>
<evidence type="ECO:0000256" key="3">
    <source>
        <dbReference type="ARBA" id="ARBA00022679"/>
    </source>
</evidence>
<keyword evidence="4" id="KW-0472">Membrane</keyword>
<evidence type="ECO:0000313" key="6">
    <source>
        <dbReference type="Proteomes" id="UP000076623"/>
    </source>
</evidence>
<evidence type="ECO:0000256" key="2">
    <source>
        <dbReference type="ARBA" id="ARBA00022676"/>
    </source>
</evidence>
<keyword evidence="6" id="KW-1185">Reference proteome</keyword>
<dbReference type="InterPro" id="IPR029044">
    <property type="entry name" value="Nucleotide-diphossugar_trans"/>
</dbReference>
<dbReference type="PANTHER" id="PTHR43630:SF1">
    <property type="entry name" value="POLY-BETA-1,6-N-ACETYL-D-GLUCOSAMINE SYNTHASE"/>
    <property type="match status" value="1"/>
</dbReference>
<comment type="similarity">
    <text evidence="1">Belongs to the glycosyltransferase 2 family.</text>
</comment>
<proteinExistence type="inferred from homology"/>
<name>A0A160IQY8_9BACL</name>
<evidence type="ECO:0000256" key="1">
    <source>
        <dbReference type="ARBA" id="ARBA00006739"/>
    </source>
</evidence>
<dbReference type="RefSeq" id="WP_066398143.1">
    <property type="nucleotide sequence ID" value="NZ_CP015378.1"/>
</dbReference>
<keyword evidence="4" id="KW-1133">Transmembrane helix</keyword>
<reference evidence="5 6" key="1">
    <citation type="submission" date="2016-04" db="EMBL/GenBank/DDBJ databases">
        <title>Complete genome sequence of Fictibacillus phosphorivorans G25-29, a strain toxic to nematodes.</title>
        <authorList>
            <person name="Zheng Z."/>
        </authorList>
    </citation>
    <scope>NUCLEOTIDE SEQUENCE [LARGE SCALE GENOMIC DNA]</scope>
    <source>
        <strain evidence="5 6">G25-29</strain>
    </source>
</reference>
<feature type="transmembrane region" description="Helical" evidence="4">
    <location>
        <begin position="302"/>
        <end position="324"/>
    </location>
</feature>
<dbReference type="PANTHER" id="PTHR43630">
    <property type="entry name" value="POLY-BETA-1,6-N-ACETYL-D-GLUCOSAMINE SYNTHASE"/>
    <property type="match status" value="1"/>
</dbReference>
<feature type="transmembrane region" description="Helical" evidence="4">
    <location>
        <begin position="344"/>
        <end position="368"/>
    </location>
</feature>
<dbReference type="STRING" id="1221500.ABE65_018335"/>
<accession>A0A160IQY8</accession>
<dbReference type="Gene3D" id="3.90.550.10">
    <property type="entry name" value="Spore Coat Polysaccharide Biosynthesis Protein SpsA, Chain A"/>
    <property type="match status" value="1"/>
</dbReference>
<dbReference type="AlphaFoldDB" id="A0A160IQY8"/>
<sequence length="423" mass="47020">MNQILDIVSAVIFALTFIWLLGRPVAVLLNALYSRKGQKQIEYTSEPVVIDGVSVIVPCHNEAESIEETVLSLLSQKLDWPMELILIENNSSDHTLPVIEALAEKYPQVVAASKRTPLGLNPISYSLNYGLTLCKYPIVVRIDADTKLANEYSILKAIEPVISGRAVTTATNVRVLNLKENVLTRLQAIDYYLSMEMDRRSQRIYNGVLCCSGALQVFKLKDVLSIGGYNTNPNIGEDLEITFRLHRLGKVEMTPEAVSYTDVPPTVKELAKQRLWWMRIGIVTLFVHKKAIGNKNYGRKGMLGLVALPIKLVTTFQAFIGVFLKSASSVLLPQTKTLADVLTSYAIFSGIQILIVIATIAIVAPVAYNKQGVEQWYLVPLFTLVYQPFLAVVRVWGVIQALALIVSSIRLVPNADEKEVRVH</sequence>
<evidence type="ECO:0000256" key="4">
    <source>
        <dbReference type="SAM" id="Phobius"/>
    </source>
</evidence>
<gene>
    <name evidence="5" type="ORF">ABE65_018335</name>
</gene>
<dbReference type="CDD" id="cd06423">
    <property type="entry name" value="CESA_like"/>
    <property type="match status" value="1"/>
</dbReference>
<dbReference type="EMBL" id="CP015378">
    <property type="protein sequence ID" value="ANC78647.1"/>
    <property type="molecule type" value="Genomic_DNA"/>
</dbReference>
<evidence type="ECO:0000313" key="5">
    <source>
        <dbReference type="EMBL" id="ANC78647.1"/>
    </source>
</evidence>
<organism evidence="5 6">
    <name type="scientific">Fictibacillus phosphorivorans</name>
    <dbReference type="NCBI Taxonomy" id="1221500"/>
    <lineage>
        <taxon>Bacteria</taxon>
        <taxon>Bacillati</taxon>
        <taxon>Bacillota</taxon>
        <taxon>Bacilli</taxon>
        <taxon>Bacillales</taxon>
        <taxon>Fictibacillaceae</taxon>
        <taxon>Fictibacillus</taxon>
    </lineage>
</organism>
<keyword evidence="3" id="KW-0808">Transferase</keyword>